<evidence type="ECO:0000256" key="2">
    <source>
        <dbReference type="ARBA" id="ARBA00004922"/>
    </source>
</evidence>
<dbReference type="OrthoDB" id="4983at2759"/>
<organism evidence="12 13">
    <name type="scientific">Magallana gigas</name>
    <name type="common">Pacific oyster</name>
    <name type="synonym">Crassostrea gigas</name>
    <dbReference type="NCBI Taxonomy" id="29159"/>
    <lineage>
        <taxon>Eukaryota</taxon>
        <taxon>Metazoa</taxon>
        <taxon>Spiralia</taxon>
        <taxon>Lophotrochozoa</taxon>
        <taxon>Mollusca</taxon>
        <taxon>Bivalvia</taxon>
        <taxon>Autobranchia</taxon>
        <taxon>Pteriomorphia</taxon>
        <taxon>Ostreida</taxon>
        <taxon>Ostreoidea</taxon>
        <taxon>Ostreidae</taxon>
        <taxon>Magallana</taxon>
    </lineage>
</organism>
<dbReference type="PANTHER" id="PTHR12413:SF1">
    <property type="entry name" value="DOLICHYL PYROPHOSPHATE MAN9GLCNAC2 ALPHA-1,3-GLUCOSYLTRANSFERASE"/>
    <property type="match status" value="1"/>
</dbReference>
<comment type="similarity">
    <text evidence="3 10">Belongs to the ALG6/ALG8 glucosyltransferase family.</text>
</comment>
<feature type="transmembrane region" description="Helical" evidence="10">
    <location>
        <begin position="381"/>
        <end position="400"/>
    </location>
</feature>
<keyword evidence="7 10" id="KW-0256">Endoplasmic reticulum</keyword>
<comment type="subcellular location">
    <subcellularLocation>
        <location evidence="1 10">Endoplasmic reticulum membrane</location>
        <topology evidence="1 10">Multi-pass membrane protein</topology>
    </subcellularLocation>
</comment>
<feature type="transmembrane region" description="Helical" evidence="10">
    <location>
        <begin position="202"/>
        <end position="220"/>
    </location>
</feature>
<dbReference type="Pfam" id="PF03155">
    <property type="entry name" value="Alg6_Alg8"/>
    <property type="match status" value="1"/>
</dbReference>
<feature type="transmembrane region" description="Helical" evidence="10">
    <location>
        <begin position="144"/>
        <end position="162"/>
    </location>
</feature>
<dbReference type="OMA" id="FQVPPMH"/>
<dbReference type="Proteomes" id="UP000005408">
    <property type="component" value="Unassembled WGS sequence"/>
</dbReference>
<feature type="transmembrane region" description="Helical" evidence="10">
    <location>
        <begin position="226"/>
        <end position="245"/>
    </location>
</feature>
<evidence type="ECO:0000256" key="11">
    <source>
        <dbReference type="SAM" id="SignalP"/>
    </source>
</evidence>
<dbReference type="GO" id="GO:0005789">
    <property type="term" value="C:endoplasmic reticulum membrane"/>
    <property type="evidence" value="ECO:0007669"/>
    <property type="project" value="UniProtKB-SubCell"/>
</dbReference>
<keyword evidence="13" id="KW-1185">Reference proteome</keyword>
<feature type="transmembrane region" description="Helical" evidence="10">
    <location>
        <begin position="110"/>
        <end position="132"/>
    </location>
</feature>
<evidence type="ECO:0000256" key="6">
    <source>
        <dbReference type="ARBA" id="ARBA00022692"/>
    </source>
</evidence>
<evidence type="ECO:0000256" key="3">
    <source>
        <dbReference type="ARBA" id="ARBA00008715"/>
    </source>
</evidence>
<feature type="transmembrane region" description="Helical" evidence="10">
    <location>
        <begin position="421"/>
        <end position="439"/>
    </location>
</feature>
<keyword evidence="11" id="KW-0732">Signal</keyword>
<evidence type="ECO:0000256" key="7">
    <source>
        <dbReference type="ARBA" id="ARBA00022824"/>
    </source>
</evidence>
<keyword evidence="9 10" id="KW-0472">Membrane</keyword>
<dbReference type="EnsemblMetazoa" id="G1957.1">
    <property type="protein sequence ID" value="G1957.1:cds"/>
    <property type="gene ID" value="G1957"/>
</dbReference>
<evidence type="ECO:0000256" key="1">
    <source>
        <dbReference type="ARBA" id="ARBA00004477"/>
    </source>
</evidence>
<evidence type="ECO:0000256" key="8">
    <source>
        <dbReference type="ARBA" id="ARBA00022989"/>
    </source>
</evidence>
<feature type="transmembrane region" description="Helical" evidence="10">
    <location>
        <begin position="445"/>
        <end position="468"/>
    </location>
</feature>
<feature type="chain" id="PRO_5042431077" description="Alpha-1,3-glucosyltransferase" evidence="11">
    <location>
        <begin position="17"/>
        <end position="483"/>
    </location>
</feature>
<name>A0A8W8JJL0_MAGGI</name>
<sequence>MYKSGYVVALLVAVLARWLVSLHKYSGAGNSPMYGDFEAQRHWMEITYHLPPQQWYFNSTNNNLLYWGLDYPPLTAYHSWLCGFVANKINPSWVALKESHGHESYAHKLFMRYTVILADVSIFFPAVVLFFAQQKLQLQDKVKMSLVVLMYPGFILIDHGHFQYNCVSLGFALFGVVWICRGFHLWGSICFSLALNYKQMELYHALPFFCYLLGWCLQKWSRIPQLFKIAVTVISTFLVCWLPFLRSKEMVLQVLNRVFPLARGLYEDKVANVWCSLSVLIKLKQMFTVDQLVFICLLSTLVCLLPSSLHLLCFPTTRNFKISLVNSSLVFFLFSFHVHEKSILIPALAVSLLVHDYPFWCVWFYFISTFSMLPLFVKDDLVMAAVATTVLHALICKACLNISSTKDDQLWDRAKTTLLKLSMIGAVLLTVASLILTPPPRYPDLFPVLVSIYSCAHFVLFLAAFHYFQFQSPSQSANVKKVQ</sequence>
<dbReference type="EC" id="2.4.1.-" evidence="10"/>
<keyword evidence="6 10" id="KW-0812">Transmembrane</keyword>
<proteinExistence type="inferred from homology"/>
<evidence type="ECO:0000256" key="5">
    <source>
        <dbReference type="ARBA" id="ARBA00022679"/>
    </source>
</evidence>
<feature type="transmembrane region" description="Helical" evidence="10">
    <location>
        <begin position="318"/>
        <end position="336"/>
    </location>
</feature>
<evidence type="ECO:0000256" key="10">
    <source>
        <dbReference type="RuleBase" id="RU363110"/>
    </source>
</evidence>
<feature type="transmembrane region" description="Helical" evidence="10">
    <location>
        <begin position="168"/>
        <end position="195"/>
    </location>
</feature>
<feature type="signal peptide" evidence="11">
    <location>
        <begin position="1"/>
        <end position="16"/>
    </location>
</feature>
<evidence type="ECO:0000256" key="4">
    <source>
        <dbReference type="ARBA" id="ARBA00022676"/>
    </source>
</evidence>
<dbReference type="PANTHER" id="PTHR12413">
    <property type="entry name" value="DOLICHYL GLYCOSYLTRANSFERASE"/>
    <property type="match status" value="1"/>
</dbReference>
<keyword evidence="5 10" id="KW-0808">Transferase</keyword>
<comment type="pathway">
    <text evidence="2 10">Protein modification; protein glycosylation.</text>
</comment>
<dbReference type="EnsemblMetazoa" id="G1957.2">
    <property type="protein sequence ID" value="G1957.2:cds"/>
    <property type="gene ID" value="G1957"/>
</dbReference>
<feature type="transmembrane region" description="Helical" evidence="10">
    <location>
        <begin position="292"/>
        <end position="312"/>
    </location>
</feature>
<keyword evidence="4 10" id="KW-0328">Glycosyltransferase</keyword>
<evidence type="ECO:0000313" key="13">
    <source>
        <dbReference type="Proteomes" id="UP000005408"/>
    </source>
</evidence>
<accession>A0A8W8JJL0</accession>
<dbReference type="GO" id="GO:0042281">
    <property type="term" value="F:dolichyl pyrophosphate Man9GlcNAc2 alpha-1,3-glucosyltransferase activity"/>
    <property type="evidence" value="ECO:0007669"/>
    <property type="project" value="TreeGrafter"/>
</dbReference>
<evidence type="ECO:0000313" key="12">
    <source>
        <dbReference type="EnsemblMetazoa" id="G1957.2:cds"/>
    </source>
</evidence>
<evidence type="ECO:0000256" key="9">
    <source>
        <dbReference type="ARBA" id="ARBA00023136"/>
    </source>
</evidence>
<keyword evidence="8 10" id="KW-1133">Transmembrane helix</keyword>
<feature type="transmembrane region" description="Helical" evidence="10">
    <location>
        <begin position="343"/>
        <end position="366"/>
    </location>
</feature>
<dbReference type="InterPro" id="IPR004856">
    <property type="entry name" value="Glyco_trans_ALG6/ALG8"/>
</dbReference>
<dbReference type="AlphaFoldDB" id="A0A8W8JJL0"/>
<reference evidence="12" key="1">
    <citation type="submission" date="2022-08" db="UniProtKB">
        <authorList>
            <consortium name="EnsemblMetazoa"/>
        </authorList>
    </citation>
    <scope>IDENTIFICATION</scope>
    <source>
        <strain evidence="12">05x7-T-G4-1.051#20</strain>
    </source>
</reference>
<protein>
    <recommendedName>
        <fullName evidence="10">Alpha-1,3-glucosyltransferase</fullName>
        <ecNumber evidence="10">2.4.1.-</ecNumber>
    </recommendedName>
</protein>